<keyword evidence="3" id="KW-1185">Reference proteome</keyword>
<evidence type="ECO:0000313" key="3">
    <source>
        <dbReference type="Proteomes" id="UP000501534"/>
    </source>
</evidence>
<evidence type="ECO:0008006" key="4">
    <source>
        <dbReference type="Google" id="ProtNLM"/>
    </source>
</evidence>
<dbReference type="AlphaFoldDB" id="A0A6M4GPK9"/>
<dbReference type="EMBL" id="CP053069">
    <property type="protein sequence ID" value="QJR09260.1"/>
    <property type="molecule type" value="Genomic_DNA"/>
</dbReference>
<feature type="signal peptide" evidence="1">
    <location>
        <begin position="1"/>
        <end position="15"/>
    </location>
</feature>
<gene>
    <name evidence="2" type="ORF">DSM104443_00297</name>
</gene>
<proteinExistence type="predicted"/>
<reference evidence="2 3" key="1">
    <citation type="submission" date="2020-04" db="EMBL/GenBank/DDBJ databases">
        <title>Usitatibacter rugosus gen. nov., sp. nov. and Usitatibacter palustris sp. nov., novel members of Usitatibacteraceae fam. nov. within the order Nitrosomonadales isolated from soil.</title>
        <authorList>
            <person name="Huber K.J."/>
            <person name="Neumann-Schaal M."/>
            <person name="Geppert A."/>
            <person name="Luckner M."/>
            <person name="Wanner G."/>
            <person name="Overmann J."/>
        </authorList>
    </citation>
    <scope>NUCLEOTIDE SEQUENCE [LARGE SCALE GENOMIC DNA]</scope>
    <source>
        <strain evidence="2 3">0125_3</strain>
    </source>
</reference>
<dbReference type="KEGG" id="uru:DSM104443_00297"/>
<organism evidence="2 3">
    <name type="scientific">Usitatibacter rugosus</name>
    <dbReference type="NCBI Taxonomy" id="2732067"/>
    <lineage>
        <taxon>Bacteria</taxon>
        <taxon>Pseudomonadati</taxon>
        <taxon>Pseudomonadota</taxon>
        <taxon>Betaproteobacteria</taxon>
        <taxon>Nitrosomonadales</taxon>
        <taxon>Usitatibacteraceae</taxon>
        <taxon>Usitatibacter</taxon>
    </lineage>
</organism>
<sequence>MRIAILVFPSLVLLACSSTPTPIPERVQLVTAAQKDGHCKSLGAFTVVQRGGPDKQMAVLIKGMGEVTKRGGNGLYVVSTSIDVEDGATMNGEALQCLFEK</sequence>
<keyword evidence="1" id="KW-0732">Signal</keyword>
<dbReference type="PROSITE" id="PS51257">
    <property type="entry name" value="PROKAR_LIPOPROTEIN"/>
    <property type="match status" value="1"/>
</dbReference>
<evidence type="ECO:0000256" key="1">
    <source>
        <dbReference type="SAM" id="SignalP"/>
    </source>
</evidence>
<accession>A0A6M4GPK9</accession>
<name>A0A6M4GPK9_9PROT</name>
<dbReference type="RefSeq" id="WP_171088965.1">
    <property type="nucleotide sequence ID" value="NZ_CP053069.1"/>
</dbReference>
<dbReference type="Proteomes" id="UP000501534">
    <property type="component" value="Chromosome"/>
</dbReference>
<feature type="chain" id="PRO_5026989349" description="Lipoprotein" evidence="1">
    <location>
        <begin position="16"/>
        <end position="101"/>
    </location>
</feature>
<protein>
    <recommendedName>
        <fullName evidence="4">Lipoprotein</fullName>
    </recommendedName>
</protein>
<evidence type="ECO:0000313" key="2">
    <source>
        <dbReference type="EMBL" id="QJR09260.1"/>
    </source>
</evidence>